<dbReference type="EMBL" id="CM004391">
    <property type="protein sequence ID" value="OAY49610.1"/>
    <property type="molecule type" value="Genomic_DNA"/>
</dbReference>
<organism evidence="1">
    <name type="scientific">Manihot esculenta</name>
    <name type="common">Cassava</name>
    <name type="synonym">Jatropha manihot</name>
    <dbReference type="NCBI Taxonomy" id="3983"/>
    <lineage>
        <taxon>Eukaryota</taxon>
        <taxon>Viridiplantae</taxon>
        <taxon>Streptophyta</taxon>
        <taxon>Embryophyta</taxon>
        <taxon>Tracheophyta</taxon>
        <taxon>Spermatophyta</taxon>
        <taxon>Magnoliopsida</taxon>
        <taxon>eudicotyledons</taxon>
        <taxon>Gunneridae</taxon>
        <taxon>Pentapetalae</taxon>
        <taxon>rosids</taxon>
        <taxon>fabids</taxon>
        <taxon>Malpighiales</taxon>
        <taxon>Euphorbiaceae</taxon>
        <taxon>Crotonoideae</taxon>
        <taxon>Manihoteae</taxon>
        <taxon>Manihot</taxon>
    </lineage>
</organism>
<proteinExistence type="predicted"/>
<gene>
    <name evidence="1" type="ORF">MANES_05G069000</name>
</gene>
<name>A0A251KUB6_MANES</name>
<accession>A0A251KUB6</accession>
<dbReference type="EMBL" id="CM004391">
    <property type="protein sequence ID" value="OAY49609.1"/>
    <property type="molecule type" value="Genomic_DNA"/>
</dbReference>
<reference evidence="1" key="1">
    <citation type="submission" date="2016-02" db="EMBL/GenBank/DDBJ databases">
        <title>WGS assembly of Manihot esculenta.</title>
        <authorList>
            <person name="Bredeson J.V."/>
            <person name="Prochnik S.E."/>
            <person name="Lyons J.B."/>
            <person name="Schmutz J."/>
            <person name="Grimwood J."/>
            <person name="Vrebalov J."/>
            <person name="Bart R.S."/>
            <person name="Amuge T."/>
            <person name="Ferguson M.E."/>
            <person name="Green R."/>
            <person name="Putnam N."/>
            <person name="Stites J."/>
            <person name="Rounsley S."/>
            <person name="Rokhsar D.S."/>
        </authorList>
    </citation>
    <scope>NUCLEOTIDE SEQUENCE [LARGE SCALE GENOMIC DNA]</scope>
    <source>
        <tissue evidence="1">Leaf</tissue>
    </source>
</reference>
<protein>
    <submittedName>
        <fullName evidence="1">Uncharacterized protein</fullName>
    </submittedName>
</protein>
<evidence type="ECO:0000313" key="1">
    <source>
        <dbReference type="EMBL" id="OAY49610.1"/>
    </source>
</evidence>
<dbReference type="AlphaFoldDB" id="A0A251KUB6"/>
<sequence>MKAKRLEIGTGGSSVGGTVWRCYVWGSWLTLNYHYIPPSRFTMLPLLHSIPFHLNDDESPLLRLQ</sequence>